<feature type="transmembrane region" description="Helical" evidence="1">
    <location>
        <begin position="93"/>
        <end position="115"/>
    </location>
</feature>
<reference evidence="2 3" key="1">
    <citation type="journal article" date="2016" name="Nat. Commun.">
        <title>Thousands of microbial genomes shed light on interconnected biogeochemical processes in an aquifer system.</title>
        <authorList>
            <person name="Anantharaman K."/>
            <person name="Brown C.T."/>
            <person name="Hug L.A."/>
            <person name="Sharon I."/>
            <person name="Castelle C.J."/>
            <person name="Probst A.J."/>
            <person name="Thomas B.C."/>
            <person name="Singh A."/>
            <person name="Wilkins M.J."/>
            <person name="Karaoz U."/>
            <person name="Brodie E.L."/>
            <person name="Williams K.H."/>
            <person name="Hubbard S.S."/>
            <person name="Banfield J.F."/>
        </authorList>
    </citation>
    <scope>NUCLEOTIDE SEQUENCE [LARGE SCALE GENOMIC DNA]</scope>
</reference>
<dbReference type="Proteomes" id="UP000177376">
    <property type="component" value="Unassembled WGS sequence"/>
</dbReference>
<evidence type="ECO:0008006" key="4">
    <source>
        <dbReference type="Google" id="ProtNLM"/>
    </source>
</evidence>
<keyword evidence="1" id="KW-0812">Transmembrane</keyword>
<gene>
    <name evidence="2" type="ORF">A3A02_03740</name>
</gene>
<proteinExistence type="predicted"/>
<dbReference type="AlphaFoldDB" id="A0A1G1YI51"/>
<comment type="caution">
    <text evidence="2">The sequence shown here is derived from an EMBL/GenBank/DDBJ whole genome shotgun (WGS) entry which is preliminary data.</text>
</comment>
<accession>A0A1G1YI51</accession>
<dbReference type="EMBL" id="MHIM01000035">
    <property type="protein sequence ID" value="OGY51496.1"/>
    <property type="molecule type" value="Genomic_DNA"/>
</dbReference>
<evidence type="ECO:0000256" key="1">
    <source>
        <dbReference type="SAM" id="Phobius"/>
    </source>
</evidence>
<dbReference type="InterPro" id="IPR043993">
    <property type="entry name" value="T4SS_pilin"/>
</dbReference>
<protein>
    <recommendedName>
        <fullName evidence="4">TrbC/VIRB2 family protein</fullName>
    </recommendedName>
</protein>
<feature type="transmembrane region" description="Helical" evidence="1">
    <location>
        <begin position="54"/>
        <end position="72"/>
    </location>
</feature>
<organism evidence="2 3">
    <name type="scientific">Candidatus Buchananbacteria bacterium RIFCSPLOWO2_01_FULL_39_33</name>
    <dbReference type="NCBI Taxonomy" id="1797543"/>
    <lineage>
        <taxon>Bacteria</taxon>
        <taxon>Candidatus Buchananiibacteriota</taxon>
    </lineage>
</organism>
<evidence type="ECO:0000313" key="2">
    <source>
        <dbReference type="EMBL" id="OGY51496.1"/>
    </source>
</evidence>
<dbReference type="Pfam" id="PF18895">
    <property type="entry name" value="T4SS_pilin"/>
    <property type="match status" value="1"/>
</dbReference>
<keyword evidence="1" id="KW-1133">Transmembrane helix</keyword>
<keyword evidence="1" id="KW-0472">Membrane</keyword>
<evidence type="ECO:0000313" key="3">
    <source>
        <dbReference type="Proteomes" id="UP000177376"/>
    </source>
</evidence>
<sequence>MKKILVKFLLIIFLALLVLPIIVLAADANPLTNLKSAAPELITGDTIYDLTGKIIQALLGFIGVLFIILIIYGGFMWMTAGGDSSKIQKAKDIIIKATIGLVIIMSSYAIVYTIIDQFSS</sequence>
<name>A0A1G1YI51_9BACT</name>